<accession>A0A931MM64</accession>
<gene>
    <name evidence="2" type="ORF">I5E68_14160</name>
</gene>
<evidence type="ECO:0000313" key="3">
    <source>
        <dbReference type="Proteomes" id="UP000617634"/>
    </source>
</evidence>
<evidence type="ECO:0000256" key="1">
    <source>
        <dbReference type="SAM" id="SignalP"/>
    </source>
</evidence>
<comment type="caution">
    <text evidence="2">The sequence shown here is derived from an EMBL/GenBank/DDBJ whole genome shotgun (WGS) entry which is preliminary data.</text>
</comment>
<evidence type="ECO:0000313" key="2">
    <source>
        <dbReference type="EMBL" id="MBH0114085.1"/>
    </source>
</evidence>
<feature type="chain" id="PRO_5037756254" evidence="1">
    <location>
        <begin position="19"/>
        <end position="198"/>
    </location>
</feature>
<dbReference type="EMBL" id="JADZGI010000002">
    <property type="protein sequence ID" value="MBH0114085.1"/>
    <property type="molecule type" value="Genomic_DNA"/>
</dbReference>
<organism evidence="2 3">
    <name type="scientific">Novosphingobium aureum</name>
    <dbReference type="NCBI Taxonomy" id="2792964"/>
    <lineage>
        <taxon>Bacteria</taxon>
        <taxon>Pseudomonadati</taxon>
        <taxon>Pseudomonadota</taxon>
        <taxon>Alphaproteobacteria</taxon>
        <taxon>Sphingomonadales</taxon>
        <taxon>Sphingomonadaceae</taxon>
        <taxon>Novosphingobium</taxon>
    </lineage>
</organism>
<protein>
    <submittedName>
        <fullName evidence="2">Uncharacterized protein</fullName>
    </submittedName>
</protein>
<dbReference type="Proteomes" id="UP000617634">
    <property type="component" value="Unassembled WGS sequence"/>
</dbReference>
<name>A0A931MM64_9SPHN</name>
<dbReference type="RefSeq" id="WP_197165135.1">
    <property type="nucleotide sequence ID" value="NZ_JADZGI010000002.1"/>
</dbReference>
<sequence length="198" mass="21406">MAAALAALVLAASCSQQADRAAALDDPANAGPRLAPRSCRYAAAIWGGPSGLRYEVTLRAGGSSATHAQFAAYRTGEESPDPYFRESLEIEPAEVLAFCREQKRILAANPPRKGWIVLDPVPMKMVMSLDEDVYRISTSGFSTSAWPSPATGKLIDALHAFLRQQGVRKLPERWYADCGAYSPFRNSSTCRSNEAIAP</sequence>
<proteinExistence type="predicted"/>
<feature type="signal peptide" evidence="1">
    <location>
        <begin position="1"/>
        <end position="18"/>
    </location>
</feature>
<reference evidence="2" key="1">
    <citation type="submission" date="2020-11" db="EMBL/GenBank/DDBJ databases">
        <title>Novosphingobium aureum sp. nov., a marine bacterium isolated from sediment of a salt flat.</title>
        <authorList>
            <person name="Yoo Y."/>
            <person name="Kim J.-J."/>
        </authorList>
    </citation>
    <scope>NUCLEOTIDE SEQUENCE</scope>
    <source>
        <strain evidence="2">YJ-S2-02</strain>
    </source>
</reference>
<dbReference type="AlphaFoldDB" id="A0A931MM64"/>
<keyword evidence="3" id="KW-1185">Reference proteome</keyword>
<keyword evidence="1" id="KW-0732">Signal</keyword>